<protein>
    <recommendedName>
        <fullName evidence="4">YvcK family protein</fullName>
    </recommendedName>
</protein>
<evidence type="ECO:0000256" key="1">
    <source>
        <dbReference type="ARBA" id="ARBA00022490"/>
    </source>
</evidence>
<organism evidence="2 3">
    <name type="scientific">Candidatus Wolfebacteria bacterium CG18_big_fil_WC_8_21_14_2_50_39_7</name>
    <dbReference type="NCBI Taxonomy" id="1975071"/>
    <lineage>
        <taxon>Bacteria</taxon>
        <taxon>Candidatus Wolfeibacteriota</taxon>
    </lineage>
</organism>
<dbReference type="AlphaFoldDB" id="A0A2H0EC99"/>
<dbReference type="GO" id="GO:0043743">
    <property type="term" value="F:LPPG:FO 2-phospho-L-lactate transferase activity"/>
    <property type="evidence" value="ECO:0007669"/>
    <property type="project" value="InterPro"/>
</dbReference>
<proteinExistence type="predicted"/>
<evidence type="ECO:0000313" key="3">
    <source>
        <dbReference type="Proteomes" id="UP000229241"/>
    </source>
</evidence>
<feature type="non-terminal residue" evidence="2">
    <location>
        <position position="86"/>
    </location>
</feature>
<dbReference type="Gene3D" id="3.40.50.10680">
    <property type="entry name" value="CofD-like domains"/>
    <property type="match status" value="1"/>
</dbReference>
<evidence type="ECO:0008006" key="4">
    <source>
        <dbReference type="Google" id="ProtNLM"/>
    </source>
</evidence>
<keyword evidence="1" id="KW-0963">Cytoplasm</keyword>
<dbReference type="PANTHER" id="PTHR30135:SF3">
    <property type="entry name" value="GLUCONEOGENESIS FACTOR-RELATED"/>
    <property type="match status" value="1"/>
</dbReference>
<dbReference type="InterPro" id="IPR038136">
    <property type="entry name" value="CofD-like_dom_sf"/>
</dbReference>
<dbReference type="InterPro" id="IPR010119">
    <property type="entry name" value="Gluconeogen_factor"/>
</dbReference>
<evidence type="ECO:0000313" key="2">
    <source>
        <dbReference type="EMBL" id="PIP92007.1"/>
    </source>
</evidence>
<reference evidence="2 3" key="1">
    <citation type="submission" date="2017-09" db="EMBL/GenBank/DDBJ databases">
        <title>Depth-based differentiation of microbial function through sediment-hosted aquifers and enrichment of novel symbionts in the deep terrestrial subsurface.</title>
        <authorList>
            <person name="Probst A.J."/>
            <person name="Ladd B."/>
            <person name="Jarett J.K."/>
            <person name="Geller-Mcgrath D.E."/>
            <person name="Sieber C.M."/>
            <person name="Emerson J.B."/>
            <person name="Anantharaman K."/>
            <person name="Thomas B.C."/>
            <person name="Malmstrom R."/>
            <person name="Stieglmeier M."/>
            <person name="Klingl A."/>
            <person name="Woyke T."/>
            <person name="Ryan C.M."/>
            <person name="Banfield J.F."/>
        </authorList>
    </citation>
    <scope>NUCLEOTIDE SEQUENCE [LARGE SCALE GENOMIC DNA]</scope>
    <source>
        <strain evidence="2">CG18_big_fil_WC_8_21_14_2_50_39_7</strain>
    </source>
</reference>
<accession>A0A2H0EC99</accession>
<dbReference type="EMBL" id="PCTX01000069">
    <property type="protein sequence ID" value="PIP92007.1"/>
    <property type="molecule type" value="Genomic_DNA"/>
</dbReference>
<dbReference type="InterPro" id="IPR002882">
    <property type="entry name" value="CofD"/>
</dbReference>
<sequence length="86" mass="9601">MSKKIKKIVCFGGGTALPKAVLADLKEYPYEISTTASMLESGGSSGQLRVDFKSLSWGDLRRHLLALSEAPQWKKKIFQFRVGREI</sequence>
<dbReference type="SUPFAM" id="SSF142338">
    <property type="entry name" value="CofD-like"/>
    <property type="match status" value="1"/>
</dbReference>
<gene>
    <name evidence="2" type="ORF">COW77_02310</name>
</gene>
<dbReference type="Pfam" id="PF01933">
    <property type="entry name" value="CofD"/>
    <property type="match status" value="1"/>
</dbReference>
<dbReference type="Proteomes" id="UP000229241">
    <property type="component" value="Unassembled WGS sequence"/>
</dbReference>
<dbReference type="PANTHER" id="PTHR30135">
    <property type="entry name" value="UNCHARACTERIZED PROTEIN YVCK-RELATED"/>
    <property type="match status" value="1"/>
</dbReference>
<name>A0A2H0EC99_9BACT</name>
<comment type="caution">
    <text evidence="2">The sequence shown here is derived from an EMBL/GenBank/DDBJ whole genome shotgun (WGS) entry which is preliminary data.</text>
</comment>